<evidence type="ECO:0000313" key="2">
    <source>
        <dbReference type="EMBL" id="KAK2080710.1"/>
    </source>
</evidence>
<reference evidence="2" key="1">
    <citation type="submission" date="2021-01" db="EMBL/GenBank/DDBJ databases">
        <authorList>
            <person name="Eckstrom K.M.E."/>
        </authorList>
    </citation>
    <scope>NUCLEOTIDE SEQUENCE</scope>
    <source>
        <strain evidence="2">UVCC 0001</strain>
    </source>
</reference>
<proteinExistence type="predicted"/>
<dbReference type="EMBL" id="JASFZW010000001">
    <property type="protein sequence ID" value="KAK2080710.1"/>
    <property type="molecule type" value="Genomic_DNA"/>
</dbReference>
<dbReference type="AlphaFoldDB" id="A0AAD9INE2"/>
<evidence type="ECO:0000313" key="3">
    <source>
        <dbReference type="Proteomes" id="UP001255856"/>
    </source>
</evidence>
<comment type="caution">
    <text evidence="2">The sequence shown here is derived from an EMBL/GenBank/DDBJ whole genome shotgun (WGS) entry which is preliminary data.</text>
</comment>
<keyword evidence="1" id="KW-0812">Transmembrane</keyword>
<keyword evidence="3" id="KW-1185">Reference proteome</keyword>
<sequence length="299" mass="31582">MKEVTVSHVFDGYSPEALFGLLSVRHACQKAYHAAINHDPEASIPDWDLDTRSRTLTYFKPLDAPAMIRKLAGADALRVVDTQSVSRQASPEGSILLSSNPIPEMPGANKFQAPVSMLYRRCAGGSCEVVGTVTCTAAGPFGLSGTIESFMAETARTSLLGFFEFAAGFLASLEDADGSLRREAAEEAERLLGPVLEERVPFVAGPGSDVWADALADMPLPAVDDAQAPALYLRYLCSTGDQGVALLSRIDERLAALQSRQAGRSVPSAVWFAAGFASGLAATALLLGLRSRAATSSSL</sequence>
<accession>A0AAD9INE2</accession>
<dbReference type="Proteomes" id="UP001255856">
    <property type="component" value="Unassembled WGS sequence"/>
</dbReference>
<keyword evidence="1" id="KW-0472">Membrane</keyword>
<protein>
    <submittedName>
        <fullName evidence="2">Uncharacterized protein</fullName>
    </submittedName>
</protein>
<name>A0AAD9INE2_PROWI</name>
<keyword evidence="1" id="KW-1133">Transmembrane helix</keyword>
<gene>
    <name evidence="2" type="ORF">QBZ16_000564</name>
</gene>
<evidence type="ECO:0000256" key="1">
    <source>
        <dbReference type="SAM" id="Phobius"/>
    </source>
</evidence>
<feature type="transmembrane region" description="Helical" evidence="1">
    <location>
        <begin position="269"/>
        <end position="289"/>
    </location>
</feature>
<organism evidence="2 3">
    <name type="scientific">Prototheca wickerhamii</name>
    <dbReference type="NCBI Taxonomy" id="3111"/>
    <lineage>
        <taxon>Eukaryota</taxon>
        <taxon>Viridiplantae</taxon>
        <taxon>Chlorophyta</taxon>
        <taxon>core chlorophytes</taxon>
        <taxon>Trebouxiophyceae</taxon>
        <taxon>Chlorellales</taxon>
        <taxon>Chlorellaceae</taxon>
        <taxon>Prototheca</taxon>
    </lineage>
</organism>